<dbReference type="EMBL" id="BMZC01000005">
    <property type="protein sequence ID" value="GGZ64396.1"/>
    <property type="molecule type" value="Genomic_DNA"/>
</dbReference>
<keyword evidence="1" id="KW-0805">Transcription regulation</keyword>
<dbReference type="GO" id="GO:0003677">
    <property type="term" value="F:DNA binding"/>
    <property type="evidence" value="ECO:0007669"/>
    <property type="project" value="UniProtKB-KW"/>
</dbReference>
<proteinExistence type="predicted"/>
<keyword evidence="3" id="KW-0804">Transcription</keyword>
<dbReference type="SUPFAM" id="SSF46785">
    <property type="entry name" value="Winged helix' DNA-binding domain"/>
    <property type="match status" value="1"/>
</dbReference>
<reference evidence="5" key="1">
    <citation type="journal article" date="2014" name="Int. J. Syst. Evol. Microbiol.">
        <title>Complete genome sequence of Corynebacterium casei LMG S-19264T (=DSM 44701T), isolated from a smear-ripened cheese.</title>
        <authorList>
            <consortium name="US DOE Joint Genome Institute (JGI-PGF)"/>
            <person name="Walter F."/>
            <person name="Albersmeier A."/>
            <person name="Kalinowski J."/>
            <person name="Ruckert C."/>
        </authorList>
    </citation>
    <scope>NUCLEOTIDE SEQUENCE</scope>
    <source>
        <strain evidence="5">KCTC 32337</strain>
    </source>
</reference>
<evidence type="ECO:0000313" key="5">
    <source>
        <dbReference type="EMBL" id="GGZ64396.1"/>
    </source>
</evidence>
<dbReference type="SMART" id="SM00345">
    <property type="entry name" value="HTH_GNTR"/>
    <property type="match status" value="1"/>
</dbReference>
<sequence>MTNSQEKNSAAPQTLVESAVNDLIKYIRENHLKVGDPILSERELSEKLGVSRTVVREAFKVLAAMHIIEVGAGRRARVRKMEGSVIALMMSQAVHTEQMSTQQVWDARRTVEARSVELAAIHRTQQDADKLLQLVNTMRDSEDDPILMTQTDLAFHSTIAQASRNPLYPILVSSLTSAMIEFYPKGWRTLSDKAEHDAMVNRHQKIADAIVKQDREQAVIAMAEHFNATILKIIDNGLT</sequence>
<dbReference type="RefSeq" id="WP_191866095.1">
    <property type="nucleotide sequence ID" value="NZ_BMZC01000005.1"/>
</dbReference>
<evidence type="ECO:0000256" key="2">
    <source>
        <dbReference type="ARBA" id="ARBA00023125"/>
    </source>
</evidence>
<dbReference type="InterPro" id="IPR036390">
    <property type="entry name" value="WH_DNA-bd_sf"/>
</dbReference>
<dbReference type="Proteomes" id="UP000622604">
    <property type="component" value="Unassembled WGS sequence"/>
</dbReference>
<dbReference type="Gene3D" id="1.20.120.530">
    <property type="entry name" value="GntR ligand-binding domain-like"/>
    <property type="match status" value="1"/>
</dbReference>
<dbReference type="InterPro" id="IPR000524">
    <property type="entry name" value="Tscrpt_reg_HTH_GntR"/>
</dbReference>
<dbReference type="AlphaFoldDB" id="A0A8H9IAS4"/>
<dbReference type="Pfam" id="PF07729">
    <property type="entry name" value="FCD"/>
    <property type="match status" value="1"/>
</dbReference>
<evidence type="ECO:0000259" key="4">
    <source>
        <dbReference type="PROSITE" id="PS50949"/>
    </source>
</evidence>
<evidence type="ECO:0000256" key="3">
    <source>
        <dbReference type="ARBA" id="ARBA00023163"/>
    </source>
</evidence>
<reference evidence="5" key="2">
    <citation type="submission" date="2020-09" db="EMBL/GenBank/DDBJ databases">
        <authorList>
            <person name="Sun Q."/>
            <person name="Kim S."/>
        </authorList>
    </citation>
    <scope>NUCLEOTIDE SEQUENCE</scope>
    <source>
        <strain evidence="5">KCTC 32337</strain>
    </source>
</reference>
<dbReference type="SUPFAM" id="SSF48008">
    <property type="entry name" value="GntR ligand-binding domain-like"/>
    <property type="match status" value="1"/>
</dbReference>
<comment type="caution">
    <text evidence="5">The sequence shown here is derived from an EMBL/GenBank/DDBJ whole genome shotgun (WGS) entry which is preliminary data.</text>
</comment>
<feature type="domain" description="HTH gntR-type" evidence="4">
    <location>
        <begin position="13"/>
        <end position="81"/>
    </location>
</feature>
<dbReference type="PROSITE" id="PS50949">
    <property type="entry name" value="HTH_GNTR"/>
    <property type="match status" value="1"/>
</dbReference>
<accession>A0A8H9IAS4</accession>
<evidence type="ECO:0000256" key="1">
    <source>
        <dbReference type="ARBA" id="ARBA00023015"/>
    </source>
</evidence>
<dbReference type="PRINTS" id="PR00035">
    <property type="entry name" value="HTHGNTR"/>
</dbReference>
<dbReference type="GO" id="GO:0003700">
    <property type="term" value="F:DNA-binding transcription factor activity"/>
    <property type="evidence" value="ECO:0007669"/>
    <property type="project" value="InterPro"/>
</dbReference>
<dbReference type="InterPro" id="IPR008920">
    <property type="entry name" value="TF_FadR/GntR_C"/>
</dbReference>
<name>A0A8H9IAS4_9ALTE</name>
<dbReference type="CDD" id="cd07377">
    <property type="entry name" value="WHTH_GntR"/>
    <property type="match status" value="1"/>
</dbReference>
<evidence type="ECO:0000313" key="6">
    <source>
        <dbReference type="Proteomes" id="UP000622604"/>
    </source>
</evidence>
<dbReference type="InterPro" id="IPR011711">
    <property type="entry name" value="GntR_C"/>
</dbReference>
<organism evidence="5 6">
    <name type="scientific">Paraglaciecola chathamensis</name>
    <dbReference type="NCBI Taxonomy" id="368405"/>
    <lineage>
        <taxon>Bacteria</taxon>
        <taxon>Pseudomonadati</taxon>
        <taxon>Pseudomonadota</taxon>
        <taxon>Gammaproteobacteria</taxon>
        <taxon>Alteromonadales</taxon>
        <taxon>Alteromonadaceae</taxon>
        <taxon>Paraglaciecola</taxon>
    </lineage>
</organism>
<dbReference type="SMART" id="SM00895">
    <property type="entry name" value="FCD"/>
    <property type="match status" value="1"/>
</dbReference>
<dbReference type="InterPro" id="IPR036388">
    <property type="entry name" value="WH-like_DNA-bd_sf"/>
</dbReference>
<dbReference type="PANTHER" id="PTHR43537:SF5">
    <property type="entry name" value="UXU OPERON TRANSCRIPTIONAL REGULATOR"/>
    <property type="match status" value="1"/>
</dbReference>
<dbReference type="Gene3D" id="1.10.10.10">
    <property type="entry name" value="Winged helix-like DNA-binding domain superfamily/Winged helix DNA-binding domain"/>
    <property type="match status" value="1"/>
</dbReference>
<protein>
    <submittedName>
        <fullName evidence="5">GntR family transcriptional regulator</fullName>
    </submittedName>
</protein>
<dbReference type="PANTHER" id="PTHR43537">
    <property type="entry name" value="TRANSCRIPTIONAL REGULATOR, GNTR FAMILY"/>
    <property type="match status" value="1"/>
</dbReference>
<dbReference type="Pfam" id="PF00392">
    <property type="entry name" value="GntR"/>
    <property type="match status" value="1"/>
</dbReference>
<keyword evidence="2" id="KW-0238">DNA-binding</keyword>
<gene>
    <name evidence="5" type="ORF">GCM10011274_23350</name>
</gene>